<dbReference type="AlphaFoldDB" id="D7FH80"/>
<dbReference type="EMBL" id="FN647746">
    <property type="protein sequence ID" value="CBJ28451.1"/>
    <property type="molecule type" value="Genomic_DNA"/>
</dbReference>
<protein>
    <submittedName>
        <fullName evidence="1">Uncharacterized protein</fullName>
    </submittedName>
</protein>
<gene>
    <name evidence="1" type="ORF">Esi_0106_0011</name>
</gene>
<sequence length="81" mass="8337">MEGRAGSSSARPDEWGPAVASGDATKLAELVLLWSGLKPERALSVIRDCVSVLEKEVALSTPGSSPLRATPTTLGGSVVFV</sequence>
<proteinExistence type="predicted"/>
<dbReference type="Proteomes" id="UP000002630">
    <property type="component" value="Linkage Group LG30"/>
</dbReference>
<reference evidence="1 2" key="1">
    <citation type="journal article" date="2010" name="Nature">
        <title>The Ectocarpus genome and the independent evolution of multicellularity in brown algae.</title>
        <authorList>
            <person name="Cock J.M."/>
            <person name="Sterck L."/>
            <person name="Rouze P."/>
            <person name="Scornet D."/>
            <person name="Allen A.E."/>
            <person name="Amoutzias G."/>
            <person name="Anthouard V."/>
            <person name="Artiguenave F."/>
            <person name="Aury J.M."/>
            <person name="Badger J.H."/>
            <person name="Beszteri B."/>
            <person name="Billiau K."/>
            <person name="Bonnet E."/>
            <person name="Bothwell J.H."/>
            <person name="Bowler C."/>
            <person name="Boyen C."/>
            <person name="Brownlee C."/>
            <person name="Carrano C.J."/>
            <person name="Charrier B."/>
            <person name="Cho G.Y."/>
            <person name="Coelho S.M."/>
            <person name="Collen J."/>
            <person name="Corre E."/>
            <person name="Da Silva C."/>
            <person name="Delage L."/>
            <person name="Delaroque N."/>
            <person name="Dittami S.M."/>
            <person name="Doulbeau S."/>
            <person name="Elias M."/>
            <person name="Farnham G."/>
            <person name="Gachon C.M."/>
            <person name="Gschloessl B."/>
            <person name="Heesch S."/>
            <person name="Jabbari K."/>
            <person name="Jubin C."/>
            <person name="Kawai H."/>
            <person name="Kimura K."/>
            <person name="Kloareg B."/>
            <person name="Kupper F.C."/>
            <person name="Lang D."/>
            <person name="Le Bail A."/>
            <person name="Leblanc C."/>
            <person name="Lerouge P."/>
            <person name="Lohr M."/>
            <person name="Lopez P.J."/>
            <person name="Martens C."/>
            <person name="Maumus F."/>
            <person name="Michel G."/>
            <person name="Miranda-Saavedra D."/>
            <person name="Morales J."/>
            <person name="Moreau H."/>
            <person name="Motomura T."/>
            <person name="Nagasato C."/>
            <person name="Napoli C.A."/>
            <person name="Nelson D.R."/>
            <person name="Nyvall-Collen P."/>
            <person name="Peters A.F."/>
            <person name="Pommier C."/>
            <person name="Potin P."/>
            <person name="Poulain J."/>
            <person name="Quesneville H."/>
            <person name="Read B."/>
            <person name="Rensing S.A."/>
            <person name="Ritter A."/>
            <person name="Rousvoal S."/>
            <person name="Samanta M."/>
            <person name="Samson G."/>
            <person name="Schroeder D.C."/>
            <person name="Segurens B."/>
            <person name="Strittmatter M."/>
            <person name="Tonon T."/>
            <person name="Tregear J.W."/>
            <person name="Valentin K."/>
            <person name="von Dassow P."/>
            <person name="Yamagishi T."/>
            <person name="Van de Peer Y."/>
            <person name="Wincker P."/>
        </authorList>
    </citation>
    <scope>NUCLEOTIDE SEQUENCE [LARGE SCALE GENOMIC DNA]</scope>
    <source>
        <strain evidence="2">Ec32 / CCAP1310/4</strain>
    </source>
</reference>
<accession>D7FH80</accession>
<organism evidence="1 2">
    <name type="scientific">Ectocarpus siliculosus</name>
    <name type="common">Brown alga</name>
    <name type="synonym">Conferva siliculosa</name>
    <dbReference type="NCBI Taxonomy" id="2880"/>
    <lineage>
        <taxon>Eukaryota</taxon>
        <taxon>Sar</taxon>
        <taxon>Stramenopiles</taxon>
        <taxon>Ochrophyta</taxon>
        <taxon>PX clade</taxon>
        <taxon>Phaeophyceae</taxon>
        <taxon>Ectocarpales</taxon>
        <taxon>Ectocarpaceae</taxon>
        <taxon>Ectocarpus</taxon>
    </lineage>
</organism>
<evidence type="ECO:0000313" key="1">
    <source>
        <dbReference type="EMBL" id="CBJ28451.1"/>
    </source>
</evidence>
<evidence type="ECO:0000313" key="2">
    <source>
        <dbReference type="Proteomes" id="UP000002630"/>
    </source>
</evidence>
<keyword evidence="2" id="KW-1185">Reference proteome</keyword>
<dbReference type="EMBL" id="FN649755">
    <property type="protein sequence ID" value="CBJ28451.1"/>
    <property type="molecule type" value="Genomic_DNA"/>
</dbReference>
<name>D7FH80_ECTSI</name>
<dbReference type="InParanoid" id="D7FH80"/>